<keyword evidence="1" id="KW-1133">Transmembrane helix</keyword>
<organism evidence="2 3">
    <name type="scientific">Streptococcus sanguinis (strain SK36)</name>
    <dbReference type="NCBI Taxonomy" id="388919"/>
    <lineage>
        <taxon>Bacteria</taxon>
        <taxon>Bacillati</taxon>
        <taxon>Bacillota</taxon>
        <taxon>Bacilli</taxon>
        <taxon>Lactobacillales</taxon>
        <taxon>Streptococcaceae</taxon>
        <taxon>Streptococcus</taxon>
    </lineage>
</organism>
<sequence>MKDWATGLFWYPTLILIYAIMERMRFEDDHFW</sequence>
<dbReference type="EMBL" id="CP000387">
    <property type="protein sequence ID" value="ABN44989.1"/>
    <property type="molecule type" value="Genomic_DNA"/>
</dbReference>
<protein>
    <submittedName>
        <fullName evidence="2">Uncharacterized protein</fullName>
    </submittedName>
</protein>
<dbReference type="STRING" id="388919.SSA_1600"/>
<proteinExistence type="predicted"/>
<keyword evidence="1" id="KW-0812">Transmembrane</keyword>
<accession>A3CP84</accession>
<dbReference type="Proteomes" id="UP000002148">
    <property type="component" value="Chromosome"/>
</dbReference>
<dbReference type="HOGENOM" id="CLU_3391719_0_0_9"/>
<gene>
    <name evidence="2" type="ordered locus">SSA_1600</name>
</gene>
<name>A3CP84_STRSV</name>
<keyword evidence="3" id="KW-1185">Reference proteome</keyword>
<keyword evidence="1" id="KW-0472">Membrane</keyword>
<evidence type="ECO:0000313" key="3">
    <source>
        <dbReference type="Proteomes" id="UP000002148"/>
    </source>
</evidence>
<reference evidence="2 3" key="1">
    <citation type="journal article" date="2007" name="J. Bacteriol.">
        <title>Genome of the opportunistic pathogen Streptococcus sanguinis.</title>
        <authorList>
            <person name="Xu P."/>
            <person name="Alves J.M."/>
            <person name="Kitten T."/>
            <person name="Brown A."/>
            <person name="Chen Z."/>
            <person name="Ozaki L.S."/>
            <person name="Manque P."/>
            <person name="Ge X."/>
            <person name="Serrano M.G."/>
            <person name="Puiu D."/>
            <person name="Hendricks S."/>
            <person name="Wang Y."/>
            <person name="Chaplin M.D."/>
            <person name="Akan D."/>
            <person name="Paik S."/>
            <person name="Peterson D.L."/>
            <person name="Macrina F.L."/>
            <person name="Buck G.A."/>
        </authorList>
    </citation>
    <scope>NUCLEOTIDE SEQUENCE [LARGE SCALE GENOMIC DNA]</scope>
    <source>
        <strain evidence="2 3">SK36</strain>
    </source>
</reference>
<feature type="transmembrane region" description="Helical" evidence="1">
    <location>
        <begin position="6"/>
        <end position="21"/>
    </location>
</feature>
<evidence type="ECO:0000256" key="1">
    <source>
        <dbReference type="SAM" id="Phobius"/>
    </source>
</evidence>
<evidence type="ECO:0000313" key="2">
    <source>
        <dbReference type="EMBL" id="ABN44989.1"/>
    </source>
</evidence>
<dbReference type="AlphaFoldDB" id="A3CP84"/>
<dbReference type="KEGG" id="ssa:SSA_1600"/>